<name>A0ABY7GX92_9BACT</name>
<dbReference type="InterPro" id="IPR000182">
    <property type="entry name" value="GNAT_dom"/>
</dbReference>
<accession>A0ABY7GX92</accession>
<organism evidence="2 3">
    <name type="scientific">Nannocystis punicea</name>
    <dbReference type="NCBI Taxonomy" id="2995304"/>
    <lineage>
        <taxon>Bacteria</taxon>
        <taxon>Pseudomonadati</taxon>
        <taxon>Myxococcota</taxon>
        <taxon>Polyangia</taxon>
        <taxon>Nannocystales</taxon>
        <taxon>Nannocystaceae</taxon>
        <taxon>Nannocystis</taxon>
    </lineage>
</organism>
<dbReference type="RefSeq" id="WP_269033943.1">
    <property type="nucleotide sequence ID" value="NZ_CP114040.1"/>
</dbReference>
<gene>
    <name evidence="2" type="ORF">O0S08_35825</name>
</gene>
<proteinExistence type="predicted"/>
<sequence length="171" mass="18944">MRELQEELSMTRAEPQAVGAEGFLISGFSRAELLELASEPGAGLWLTVDRSDARLVGYCLTTGSHHFLELRAEESSGFFTRQRAEWLRPRTYLYQIGVRRRGAHRGVGRALVEHVQAASPAGLVTDVVLRPVANEASRRFFSSCGFSEAGVLQLGSYRGQEQLSSLVMTWN</sequence>
<evidence type="ECO:0000313" key="2">
    <source>
        <dbReference type="EMBL" id="WAS91581.1"/>
    </source>
</evidence>
<dbReference type="EC" id="2.3.1.-" evidence="2"/>
<feature type="domain" description="N-acetyltransferase" evidence="1">
    <location>
        <begin position="1"/>
        <end position="171"/>
    </location>
</feature>
<reference evidence="2" key="1">
    <citation type="submission" date="2022-11" db="EMBL/GenBank/DDBJ databases">
        <title>Minimal conservation of predation-associated metabolite biosynthetic gene clusters underscores biosynthetic potential of Myxococcota including descriptions for ten novel species: Archangium lansinium sp. nov., Myxococcus landrumus sp. nov., Nannocystis bai.</title>
        <authorList>
            <person name="Ahearne A."/>
            <person name="Stevens C."/>
            <person name="Dowd S."/>
        </authorList>
    </citation>
    <scope>NUCLEOTIDE SEQUENCE</scope>
    <source>
        <strain evidence="2">Fl3</strain>
    </source>
</reference>
<dbReference type="SUPFAM" id="SSF55729">
    <property type="entry name" value="Acyl-CoA N-acyltransferases (Nat)"/>
    <property type="match status" value="1"/>
</dbReference>
<evidence type="ECO:0000313" key="3">
    <source>
        <dbReference type="Proteomes" id="UP001164459"/>
    </source>
</evidence>
<dbReference type="EMBL" id="CP114040">
    <property type="protein sequence ID" value="WAS91581.1"/>
    <property type="molecule type" value="Genomic_DNA"/>
</dbReference>
<dbReference type="Pfam" id="PF00583">
    <property type="entry name" value="Acetyltransf_1"/>
    <property type="match status" value="1"/>
</dbReference>
<dbReference type="Gene3D" id="3.40.630.30">
    <property type="match status" value="1"/>
</dbReference>
<keyword evidence="3" id="KW-1185">Reference proteome</keyword>
<dbReference type="InterPro" id="IPR016181">
    <property type="entry name" value="Acyl_CoA_acyltransferase"/>
</dbReference>
<protein>
    <submittedName>
        <fullName evidence="2">GNAT family N-acetyltransferase</fullName>
        <ecNumber evidence="2">2.3.1.-</ecNumber>
    </submittedName>
</protein>
<dbReference type="PROSITE" id="PS51186">
    <property type="entry name" value="GNAT"/>
    <property type="match status" value="1"/>
</dbReference>
<keyword evidence="2" id="KW-0012">Acyltransferase</keyword>
<dbReference type="GO" id="GO:0016746">
    <property type="term" value="F:acyltransferase activity"/>
    <property type="evidence" value="ECO:0007669"/>
    <property type="project" value="UniProtKB-KW"/>
</dbReference>
<keyword evidence="2" id="KW-0808">Transferase</keyword>
<evidence type="ECO:0000259" key="1">
    <source>
        <dbReference type="PROSITE" id="PS51186"/>
    </source>
</evidence>
<dbReference type="Proteomes" id="UP001164459">
    <property type="component" value="Chromosome"/>
</dbReference>